<dbReference type="VEuPathDB" id="ToxoDB:CSUI_002928"/>
<dbReference type="InterPro" id="IPR001680">
    <property type="entry name" value="WD40_rpt"/>
</dbReference>
<dbReference type="OrthoDB" id="273771at2759"/>
<evidence type="ECO:0000256" key="6">
    <source>
        <dbReference type="ARBA" id="ARBA00022737"/>
    </source>
</evidence>
<keyword evidence="5 11" id="KW-0853">WD repeat</keyword>
<dbReference type="GeneID" id="94426337"/>
<organism evidence="13 14">
    <name type="scientific">Cystoisospora suis</name>
    <dbReference type="NCBI Taxonomy" id="483139"/>
    <lineage>
        <taxon>Eukaryota</taxon>
        <taxon>Sar</taxon>
        <taxon>Alveolata</taxon>
        <taxon>Apicomplexa</taxon>
        <taxon>Conoidasida</taxon>
        <taxon>Coccidia</taxon>
        <taxon>Eucoccidiorida</taxon>
        <taxon>Eimeriorina</taxon>
        <taxon>Sarcocystidae</taxon>
        <taxon>Cystoisospora</taxon>
    </lineage>
</organism>
<comment type="caution">
    <text evidence="13">The sequence shown here is derived from an EMBL/GenBank/DDBJ whole genome shotgun (WGS) entry which is preliminary data.</text>
</comment>
<dbReference type="InterPro" id="IPR019775">
    <property type="entry name" value="WD40_repeat_CS"/>
</dbReference>
<evidence type="ECO:0000256" key="4">
    <source>
        <dbReference type="ARBA" id="ARBA00022490"/>
    </source>
</evidence>
<evidence type="ECO:0000313" key="13">
    <source>
        <dbReference type="EMBL" id="PHJ23220.1"/>
    </source>
</evidence>
<feature type="region of interest" description="Disordered" evidence="12">
    <location>
        <begin position="421"/>
        <end position="449"/>
    </location>
</feature>
<evidence type="ECO:0000256" key="2">
    <source>
        <dbReference type="ARBA" id="ARBA00004514"/>
    </source>
</evidence>
<evidence type="ECO:0000256" key="9">
    <source>
        <dbReference type="ARBA" id="ARBA00024017"/>
    </source>
</evidence>
<dbReference type="EMBL" id="MIGC01001237">
    <property type="protein sequence ID" value="PHJ23220.1"/>
    <property type="molecule type" value="Genomic_DNA"/>
</dbReference>
<accession>A0A2C6KS69</accession>
<name>A0A2C6KS69_9APIC</name>
<comment type="subcellular location">
    <subcellularLocation>
        <location evidence="2">Cytoplasm</location>
        <location evidence="2">Cytosol</location>
    </subcellularLocation>
    <subcellularLocation>
        <location evidence="1">Peroxisome matrix</location>
    </subcellularLocation>
</comment>
<protein>
    <recommendedName>
        <fullName evidence="10">Peroxin-7</fullName>
    </recommendedName>
</protein>
<dbReference type="AlphaFoldDB" id="A0A2C6KS69"/>
<dbReference type="GO" id="GO:0005053">
    <property type="term" value="F:peroxisome matrix targeting signal-2 binding"/>
    <property type="evidence" value="ECO:0007669"/>
    <property type="project" value="InterPro"/>
</dbReference>
<feature type="repeat" description="WD" evidence="11">
    <location>
        <begin position="264"/>
        <end position="299"/>
    </location>
</feature>
<dbReference type="InterPro" id="IPR015943">
    <property type="entry name" value="WD40/YVTN_repeat-like_dom_sf"/>
</dbReference>
<evidence type="ECO:0000256" key="12">
    <source>
        <dbReference type="SAM" id="MobiDB-lite"/>
    </source>
</evidence>
<sequence length="449" mass="47970">MLSGQGLFVPEQACKAVRWEAQTVPLPLCGQCCQFSPFRPDLLAVGTAELFGITGPGGLHVFLFAEAVSAEEHRSEETLRGRGGTTSLANNADSWRGCSVREIAFFRTADAVTDCAWSETNENTIATAGADGVVRLWDIRNRVSSGPSKEDSSTSVELKGHAAEVSCIEWPSVSRHLLLSASWDGSARVWHIPALKCTQVLPHPQCVYAASFSPHRPDLVGSVSADGRLRLFDLNAGVARPGGSPGQLEALAGGIRRHRLAGEVVAHAAEALSLDWSKYQDTQIFTGGSDGTLSAWDIRLLGRGPLLSFQAHGLAVRALRCSPFSSGIIATASYDTSVKVFSIGAEGPSPQKFEQRVEAGKAVPVTKRQPAGLVLSGEKVFDHHIEFVVGIDWSLFHEHLLASASWDRHVCLWSPLVAGAGSQPPPRIVPRQLARSTPGARGRIQAPSG</sequence>
<evidence type="ECO:0000313" key="14">
    <source>
        <dbReference type="Proteomes" id="UP000221165"/>
    </source>
</evidence>
<dbReference type="SMART" id="SM00320">
    <property type="entry name" value="WD40"/>
    <property type="match status" value="6"/>
</dbReference>
<dbReference type="GO" id="GO:0005829">
    <property type="term" value="C:cytosol"/>
    <property type="evidence" value="ECO:0007669"/>
    <property type="project" value="UniProtKB-SubCell"/>
</dbReference>
<evidence type="ECO:0000256" key="8">
    <source>
        <dbReference type="ARBA" id="ARBA00023140"/>
    </source>
</evidence>
<dbReference type="PROSITE" id="PS00678">
    <property type="entry name" value="WD_REPEATS_1"/>
    <property type="match status" value="2"/>
</dbReference>
<comment type="similarity">
    <text evidence="9">Belongs to the WD repeat peroxin-7 family.</text>
</comment>
<dbReference type="InterPro" id="IPR036322">
    <property type="entry name" value="WD40_repeat_dom_sf"/>
</dbReference>
<keyword evidence="14" id="KW-1185">Reference proteome</keyword>
<keyword evidence="8" id="KW-0576">Peroxisome</keyword>
<proteinExistence type="inferred from homology"/>
<dbReference type="Gene3D" id="2.130.10.10">
    <property type="entry name" value="YVTN repeat-like/Quinoprotein amine dehydrogenase"/>
    <property type="match status" value="1"/>
</dbReference>
<dbReference type="SUPFAM" id="SSF50978">
    <property type="entry name" value="WD40 repeat-like"/>
    <property type="match status" value="1"/>
</dbReference>
<dbReference type="GO" id="GO:0005782">
    <property type="term" value="C:peroxisomal matrix"/>
    <property type="evidence" value="ECO:0007669"/>
    <property type="project" value="UniProtKB-SubCell"/>
</dbReference>
<evidence type="ECO:0000256" key="11">
    <source>
        <dbReference type="PROSITE-ProRule" id="PRU00221"/>
    </source>
</evidence>
<keyword evidence="3" id="KW-0813">Transport</keyword>
<dbReference type="PANTHER" id="PTHR46027:SF1">
    <property type="entry name" value="PEROXISOMAL TARGETING SIGNAL 2 RECEPTOR"/>
    <property type="match status" value="1"/>
</dbReference>
<evidence type="ECO:0000256" key="1">
    <source>
        <dbReference type="ARBA" id="ARBA00004253"/>
    </source>
</evidence>
<feature type="repeat" description="WD" evidence="11">
    <location>
        <begin position="105"/>
        <end position="141"/>
    </location>
</feature>
<dbReference type="Pfam" id="PF00400">
    <property type="entry name" value="WD40"/>
    <property type="match status" value="5"/>
</dbReference>
<keyword evidence="4" id="KW-0963">Cytoplasm</keyword>
<dbReference type="InterPro" id="IPR044536">
    <property type="entry name" value="PEX7"/>
</dbReference>
<keyword evidence="6" id="KW-0677">Repeat</keyword>
<dbReference type="PROSITE" id="PS50082">
    <property type="entry name" value="WD_REPEATS_2"/>
    <property type="match status" value="3"/>
</dbReference>
<dbReference type="PROSITE" id="PS50294">
    <property type="entry name" value="WD_REPEATS_REGION"/>
    <property type="match status" value="1"/>
</dbReference>
<evidence type="ECO:0000256" key="3">
    <source>
        <dbReference type="ARBA" id="ARBA00022448"/>
    </source>
</evidence>
<evidence type="ECO:0000256" key="5">
    <source>
        <dbReference type="ARBA" id="ARBA00022574"/>
    </source>
</evidence>
<gene>
    <name evidence="13" type="ORF">CSUI_002928</name>
</gene>
<dbReference type="Proteomes" id="UP000221165">
    <property type="component" value="Unassembled WGS sequence"/>
</dbReference>
<evidence type="ECO:0000256" key="7">
    <source>
        <dbReference type="ARBA" id="ARBA00022927"/>
    </source>
</evidence>
<dbReference type="PRINTS" id="PR00320">
    <property type="entry name" value="GPROTEINBRPT"/>
</dbReference>
<dbReference type="PANTHER" id="PTHR46027">
    <property type="entry name" value="PEROXISOMAL TARGETING SIGNAL 2 RECEPTOR"/>
    <property type="match status" value="1"/>
</dbReference>
<dbReference type="GO" id="GO:0016558">
    <property type="term" value="P:protein import into peroxisome matrix"/>
    <property type="evidence" value="ECO:0007669"/>
    <property type="project" value="InterPro"/>
</dbReference>
<dbReference type="InterPro" id="IPR020472">
    <property type="entry name" value="WD40_PAC1"/>
</dbReference>
<reference evidence="13 14" key="1">
    <citation type="journal article" date="2017" name="Int. J. Parasitol.">
        <title>The genome of the protozoan parasite Cystoisospora suis and a reverse vaccinology approach to identify vaccine candidates.</title>
        <authorList>
            <person name="Palmieri N."/>
            <person name="Shrestha A."/>
            <person name="Ruttkowski B."/>
            <person name="Beck T."/>
            <person name="Vogl C."/>
            <person name="Tomley F."/>
            <person name="Blake D.P."/>
            <person name="Joachim A."/>
        </authorList>
    </citation>
    <scope>NUCLEOTIDE SEQUENCE [LARGE SCALE GENOMIC DNA]</scope>
    <source>
        <strain evidence="13 14">Wien I</strain>
    </source>
</reference>
<evidence type="ECO:0000256" key="10">
    <source>
        <dbReference type="ARBA" id="ARBA00032565"/>
    </source>
</evidence>
<dbReference type="RefSeq" id="XP_067924897.1">
    <property type="nucleotide sequence ID" value="XM_068063126.1"/>
</dbReference>
<feature type="repeat" description="WD" evidence="11">
    <location>
        <begin position="158"/>
        <end position="200"/>
    </location>
</feature>
<keyword evidence="7" id="KW-0653">Protein transport</keyword>